<sequence length="230" mass="25680">RWVDHDAWKTALAGGTDAEGWSQRIGGMGIGADSRVVVYDDASAKNAARIWWLLRYWGVRDVRLLNGGWKAWQAEGRPTDAKKPPVAQAVKFVAAARTRRLMSKDQVLAALAGHRLQIVDARSNDEFCGNDLKGCKRGGAIPGARHLEWRDLIDPATDRFKTPEEMRRLFREAEIDVDRPTVSYCYSGGRASVMVFAMELIGAKDSRNYYGGWSEWGNSDDVPVVVPEKE</sequence>
<dbReference type="Pfam" id="PF00581">
    <property type="entry name" value="Rhodanese"/>
    <property type="match status" value="2"/>
</dbReference>
<dbReference type="PANTHER" id="PTHR43855">
    <property type="entry name" value="THIOSULFATE SULFURTRANSFERASE"/>
    <property type="match status" value="1"/>
</dbReference>
<dbReference type="AlphaFoldDB" id="X0VA27"/>
<evidence type="ECO:0000259" key="2">
    <source>
        <dbReference type="PROSITE" id="PS50206"/>
    </source>
</evidence>
<name>X0VA27_9ZZZZ</name>
<evidence type="ECO:0000313" key="3">
    <source>
        <dbReference type="EMBL" id="GAG15090.1"/>
    </source>
</evidence>
<dbReference type="EMBL" id="BARS01033759">
    <property type="protein sequence ID" value="GAG15090.1"/>
    <property type="molecule type" value="Genomic_DNA"/>
</dbReference>
<organism evidence="3">
    <name type="scientific">marine sediment metagenome</name>
    <dbReference type="NCBI Taxonomy" id="412755"/>
    <lineage>
        <taxon>unclassified sequences</taxon>
        <taxon>metagenomes</taxon>
        <taxon>ecological metagenomes</taxon>
    </lineage>
</organism>
<dbReference type="CDD" id="cd01449">
    <property type="entry name" value="TST_Repeat_2"/>
    <property type="match status" value="1"/>
</dbReference>
<accession>X0VA27</accession>
<keyword evidence="1" id="KW-0677">Repeat</keyword>
<dbReference type="InterPro" id="IPR001763">
    <property type="entry name" value="Rhodanese-like_dom"/>
</dbReference>
<feature type="domain" description="Rhodanese" evidence="2">
    <location>
        <begin position="112"/>
        <end position="225"/>
    </location>
</feature>
<dbReference type="PROSITE" id="PS50206">
    <property type="entry name" value="RHODANESE_3"/>
    <property type="match status" value="2"/>
</dbReference>
<reference evidence="3" key="1">
    <citation type="journal article" date="2014" name="Front. Microbiol.">
        <title>High frequency of phylogenetically diverse reductive dehalogenase-homologous genes in deep subseafloor sedimentary metagenomes.</title>
        <authorList>
            <person name="Kawai M."/>
            <person name="Futagami T."/>
            <person name="Toyoda A."/>
            <person name="Takaki Y."/>
            <person name="Nishi S."/>
            <person name="Hori S."/>
            <person name="Arai W."/>
            <person name="Tsubouchi T."/>
            <person name="Morono Y."/>
            <person name="Uchiyama I."/>
            <person name="Ito T."/>
            <person name="Fujiyama A."/>
            <person name="Inagaki F."/>
            <person name="Takami H."/>
        </authorList>
    </citation>
    <scope>NUCLEOTIDE SEQUENCE</scope>
    <source>
        <strain evidence="3">Expedition CK06-06</strain>
    </source>
</reference>
<dbReference type="SUPFAM" id="SSF52821">
    <property type="entry name" value="Rhodanese/Cell cycle control phosphatase"/>
    <property type="match status" value="2"/>
</dbReference>
<dbReference type="SMART" id="SM00450">
    <property type="entry name" value="RHOD"/>
    <property type="match status" value="2"/>
</dbReference>
<dbReference type="Gene3D" id="3.40.250.10">
    <property type="entry name" value="Rhodanese-like domain"/>
    <property type="match status" value="2"/>
</dbReference>
<dbReference type="InterPro" id="IPR036873">
    <property type="entry name" value="Rhodanese-like_dom_sf"/>
</dbReference>
<feature type="domain" description="Rhodanese" evidence="2">
    <location>
        <begin position="22"/>
        <end position="81"/>
    </location>
</feature>
<dbReference type="PANTHER" id="PTHR43855:SF1">
    <property type="entry name" value="THIOSULFATE SULFURTRANSFERASE"/>
    <property type="match status" value="1"/>
</dbReference>
<gene>
    <name evidence="3" type="ORF">S01H1_52237</name>
</gene>
<proteinExistence type="predicted"/>
<feature type="non-terminal residue" evidence="3">
    <location>
        <position position="1"/>
    </location>
</feature>
<evidence type="ECO:0000256" key="1">
    <source>
        <dbReference type="ARBA" id="ARBA00022737"/>
    </source>
</evidence>
<comment type="caution">
    <text evidence="3">The sequence shown here is derived from an EMBL/GenBank/DDBJ whole genome shotgun (WGS) entry which is preliminary data.</text>
</comment>
<protein>
    <recommendedName>
        <fullName evidence="2">Rhodanese domain-containing protein</fullName>
    </recommendedName>
</protein>
<dbReference type="InterPro" id="IPR051126">
    <property type="entry name" value="Thiosulfate_sulfurtransferase"/>
</dbReference>